<feature type="transmembrane region" description="Helical" evidence="5">
    <location>
        <begin position="41"/>
        <end position="63"/>
    </location>
</feature>
<gene>
    <name evidence="6" type="ORF">OJ962_28315</name>
</gene>
<feature type="transmembrane region" description="Helical" evidence="5">
    <location>
        <begin position="83"/>
        <end position="105"/>
    </location>
</feature>
<evidence type="ECO:0000256" key="1">
    <source>
        <dbReference type="ARBA" id="ARBA00004127"/>
    </source>
</evidence>
<evidence type="ECO:0000256" key="5">
    <source>
        <dbReference type="SAM" id="Phobius"/>
    </source>
</evidence>
<dbReference type="Proteomes" id="UP001147700">
    <property type="component" value="Unassembled WGS sequence"/>
</dbReference>
<evidence type="ECO:0000313" key="7">
    <source>
        <dbReference type="Proteomes" id="UP001147700"/>
    </source>
</evidence>
<dbReference type="Pfam" id="PF04191">
    <property type="entry name" value="PEMT"/>
    <property type="match status" value="1"/>
</dbReference>
<organism evidence="6 7">
    <name type="scientific">Solirubrobacter deserti</name>
    <dbReference type="NCBI Taxonomy" id="2282478"/>
    <lineage>
        <taxon>Bacteria</taxon>
        <taxon>Bacillati</taxon>
        <taxon>Actinomycetota</taxon>
        <taxon>Thermoleophilia</taxon>
        <taxon>Solirubrobacterales</taxon>
        <taxon>Solirubrobacteraceae</taxon>
        <taxon>Solirubrobacter</taxon>
    </lineage>
</organism>
<evidence type="ECO:0000256" key="2">
    <source>
        <dbReference type="ARBA" id="ARBA00022692"/>
    </source>
</evidence>
<accession>A0ABT4RS66</accession>
<keyword evidence="7" id="KW-1185">Reference proteome</keyword>
<name>A0ABT4RS66_9ACTN</name>
<keyword evidence="2 5" id="KW-0812">Transmembrane</keyword>
<comment type="caution">
    <text evidence="6">The sequence shown here is derived from an EMBL/GenBank/DDBJ whole genome shotgun (WGS) entry which is preliminary data.</text>
</comment>
<evidence type="ECO:0000313" key="6">
    <source>
        <dbReference type="EMBL" id="MDA0141432.1"/>
    </source>
</evidence>
<proteinExistence type="predicted"/>
<sequence>MPRDRTAAALGSSLFFALAPGVVAGVIPWAITGWSGSGWPVPGAVVTALAAAVLIHAFVRFVIEGIGTPAPVAPTQQLVIGGLYRWVRNPMYIAVVSCVLGQAAMFGSLALLEYALALMVVFFSFVRWYEEPALTRQFGAEYEAYRRAVPGWFPRARPARVPPATS</sequence>
<dbReference type="RefSeq" id="WP_238932285.1">
    <property type="nucleotide sequence ID" value="NZ_JAPCID010000056.1"/>
</dbReference>
<protein>
    <submittedName>
        <fullName evidence="6">Isoprenylcysteine carboxylmethyltransferase family protein</fullName>
    </submittedName>
</protein>
<reference evidence="6" key="1">
    <citation type="submission" date="2022-10" db="EMBL/GenBank/DDBJ databases">
        <title>The WGS of Solirubrobacter sp. CPCC 204708.</title>
        <authorList>
            <person name="Jiang Z."/>
        </authorList>
    </citation>
    <scope>NUCLEOTIDE SEQUENCE</scope>
    <source>
        <strain evidence="6">CPCC 204708</strain>
    </source>
</reference>
<keyword evidence="3 5" id="KW-1133">Transmembrane helix</keyword>
<dbReference type="InterPro" id="IPR007318">
    <property type="entry name" value="Phopholipid_MeTrfase"/>
</dbReference>
<feature type="transmembrane region" description="Helical" evidence="5">
    <location>
        <begin position="111"/>
        <end position="129"/>
    </location>
</feature>
<keyword evidence="4 5" id="KW-0472">Membrane</keyword>
<comment type="subcellular location">
    <subcellularLocation>
        <location evidence="1">Endomembrane system</location>
        <topology evidence="1">Multi-pass membrane protein</topology>
    </subcellularLocation>
</comment>
<evidence type="ECO:0000256" key="3">
    <source>
        <dbReference type="ARBA" id="ARBA00022989"/>
    </source>
</evidence>
<evidence type="ECO:0000256" key="4">
    <source>
        <dbReference type="ARBA" id="ARBA00023136"/>
    </source>
</evidence>
<dbReference type="Gene3D" id="1.20.120.1630">
    <property type="match status" value="1"/>
</dbReference>
<dbReference type="EMBL" id="JAPCID010000056">
    <property type="protein sequence ID" value="MDA0141432.1"/>
    <property type="molecule type" value="Genomic_DNA"/>
</dbReference>